<dbReference type="Proteomes" id="UP000784294">
    <property type="component" value="Unassembled WGS sequence"/>
</dbReference>
<dbReference type="AlphaFoldDB" id="A0A3S5AML9"/>
<evidence type="ECO:0000313" key="2">
    <source>
        <dbReference type="EMBL" id="VEL23922.1"/>
    </source>
</evidence>
<keyword evidence="3" id="KW-1185">Reference proteome</keyword>
<sequence>MCLCSVLTAWMAKCLAILTIHRGVSRLESFH</sequence>
<comment type="caution">
    <text evidence="2">The sequence shown here is derived from an EMBL/GenBank/DDBJ whole genome shotgun (WGS) entry which is preliminary data.</text>
</comment>
<name>A0A3S5AML9_9PLAT</name>
<evidence type="ECO:0000313" key="3">
    <source>
        <dbReference type="Proteomes" id="UP000784294"/>
    </source>
</evidence>
<proteinExistence type="predicted"/>
<feature type="signal peptide" evidence="1">
    <location>
        <begin position="1"/>
        <end position="16"/>
    </location>
</feature>
<feature type="chain" id="PRO_5018602555" evidence="1">
    <location>
        <begin position="17"/>
        <end position="31"/>
    </location>
</feature>
<organism evidence="2 3">
    <name type="scientific">Protopolystoma xenopodis</name>
    <dbReference type="NCBI Taxonomy" id="117903"/>
    <lineage>
        <taxon>Eukaryota</taxon>
        <taxon>Metazoa</taxon>
        <taxon>Spiralia</taxon>
        <taxon>Lophotrochozoa</taxon>
        <taxon>Platyhelminthes</taxon>
        <taxon>Monogenea</taxon>
        <taxon>Polyopisthocotylea</taxon>
        <taxon>Polystomatidea</taxon>
        <taxon>Polystomatidae</taxon>
        <taxon>Protopolystoma</taxon>
    </lineage>
</organism>
<evidence type="ECO:0000256" key="1">
    <source>
        <dbReference type="SAM" id="SignalP"/>
    </source>
</evidence>
<gene>
    <name evidence="2" type="ORF">PXEA_LOCUS17362</name>
</gene>
<reference evidence="2" key="1">
    <citation type="submission" date="2018-11" db="EMBL/GenBank/DDBJ databases">
        <authorList>
            <consortium name="Pathogen Informatics"/>
        </authorList>
    </citation>
    <scope>NUCLEOTIDE SEQUENCE</scope>
</reference>
<dbReference type="EMBL" id="CAAALY010064825">
    <property type="protein sequence ID" value="VEL23922.1"/>
    <property type="molecule type" value="Genomic_DNA"/>
</dbReference>
<protein>
    <submittedName>
        <fullName evidence="2">Uncharacterized protein</fullName>
    </submittedName>
</protein>
<keyword evidence="1" id="KW-0732">Signal</keyword>
<accession>A0A3S5AML9</accession>